<keyword evidence="4" id="KW-1185">Reference proteome</keyword>
<evidence type="ECO:0000313" key="3">
    <source>
        <dbReference type="EMBL" id="TRD12462.1"/>
    </source>
</evidence>
<dbReference type="PANTHER" id="PTHR44196">
    <property type="entry name" value="DEHYDROGENASE/REDUCTASE SDR FAMILY MEMBER 7B"/>
    <property type="match status" value="1"/>
</dbReference>
<sequence>MAKTLFITGASTGIGAATAKAAAAAGWNVGLCARSADKLEALANDIGGTAIALPCDAADRDQITEALQKCADAFGGIDAVFANAGTGVSKAGVENGDPDEWDAMVRINILAVLYAAHAAIPHLKKTEGHFVMTGSKAGRDTFKGSVYSATKHFVHGFGENLAEEMREWGGRATVIAPGMVDTPFFDEPKPTKIQPEDVANAVVFALTQPKTAAVREIYLMPND</sequence>
<dbReference type="OrthoDB" id="658698at2"/>
<comment type="similarity">
    <text evidence="1">Belongs to the short-chain dehydrogenases/reductases (SDR) family.</text>
</comment>
<evidence type="ECO:0000256" key="1">
    <source>
        <dbReference type="ARBA" id="ARBA00006484"/>
    </source>
</evidence>
<protein>
    <submittedName>
        <fullName evidence="3">SDR family oxidoreductase</fullName>
    </submittedName>
</protein>
<accession>A0A547PE84</accession>
<dbReference type="GO" id="GO:0016020">
    <property type="term" value="C:membrane"/>
    <property type="evidence" value="ECO:0007669"/>
    <property type="project" value="TreeGrafter"/>
</dbReference>
<proteinExistence type="inferred from homology"/>
<dbReference type="PRINTS" id="PR00081">
    <property type="entry name" value="GDHRDH"/>
</dbReference>
<evidence type="ECO:0000313" key="4">
    <source>
        <dbReference type="Proteomes" id="UP000316343"/>
    </source>
</evidence>
<dbReference type="Proteomes" id="UP000316343">
    <property type="component" value="Unassembled WGS sequence"/>
</dbReference>
<dbReference type="InterPro" id="IPR002347">
    <property type="entry name" value="SDR_fam"/>
</dbReference>
<dbReference type="SUPFAM" id="SSF51735">
    <property type="entry name" value="NAD(P)-binding Rossmann-fold domains"/>
    <property type="match status" value="1"/>
</dbReference>
<gene>
    <name evidence="3" type="ORF">FGU71_11700</name>
</gene>
<dbReference type="Gene3D" id="3.40.50.720">
    <property type="entry name" value="NAD(P)-binding Rossmann-like Domain"/>
    <property type="match status" value="1"/>
</dbReference>
<keyword evidence="2" id="KW-0560">Oxidoreductase</keyword>
<dbReference type="InterPro" id="IPR036291">
    <property type="entry name" value="NAD(P)-bd_dom_sf"/>
</dbReference>
<dbReference type="PANTHER" id="PTHR44196:SF1">
    <property type="entry name" value="DEHYDROGENASE_REDUCTASE SDR FAMILY MEMBER 7B"/>
    <property type="match status" value="1"/>
</dbReference>
<dbReference type="AlphaFoldDB" id="A0A547PE84"/>
<dbReference type="Pfam" id="PF00106">
    <property type="entry name" value="adh_short"/>
    <property type="match status" value="1"/>
</dbReference>
<name>A0A547PE84_9SPHN</name>
<dbReference type="GO" id="GO:0016491">
    <property type="term" value="F:oxidoreductase activity"/>
    <property type="evidence" value="ECO:0007669"/>
    <property type="project" value="UniProtKB-KW"/>
</dbReference>
<reference evidence="3 4" key="1">
    <citation type="submission" date="2019-06" db="EMBL/GenBank/DDBJ databases">
        <title>Erythrobacter insulae sp. nov., isolated from a tidal flat.</title>
        <authorList>
            <person name="Yoon J.-H."/>
        </authorList>
    </citation>
    <scope>NUCLEOTIDE SEQUENCE [LARGE SCALE GENOMIC DNA]</scope>
    <source>
        <strain evidence="3 4">JBTF-M21</strain>
    </source>
</reference>
<evidence type="ECO:0000256" key="2">
    <source>
        <dbReference type="ARBA" id="ARBA00023002"/>
    </source>
</evidence>
<comment type="caution">
    <text evidence="3">The sequence shown here is derived from an EMBL/GenBank/DDBJ whole genome shotgun (WGS) entry which is preliminary data.</text>
</comment>
<dbReference type="RefSeq" id="WP_142788733.1">
    <property type="nucleotide sequence ID" value="NZ_VHJK01000001.1"/>
</dbReference>
<dbReference type="EMBL" id="VHJK01000001">
    <property type="protein sequence ID" value="TRD12462.1"/>
    <property type="molecule type" value="Genomic_DNA"/>
</dbReference>
<organism evidence="3 4">
    <name type="scientific">Erythrobacter insulae</name>
    <dbReference type="NCBI Taxonomy" id="2584124"/>
    <lineage>
        <taxon>Bacteria</taxon>
        <taxon>Pseudomonadati</taxon>
        <taxon>Pseudomonadota</taxon>
        <taxon>Alphaproteobacteria</taxon>
        <taxon>Sphingomonadales</taxon>
        <taxon>Erythrobacteraceae</taxon>
        <taxon>Erythrobacter/Porphyrobacter group</taxon>
        <taxon>Erythrobacter</taxon>
    </lineage>
</organism>